<proteinExistence type="predicted"/>
<evidence type="ECO:0000256" key="8">
    <source>
        <dbReference type="SAM" id="Phobius"/>
    </source>
</evidence>
<dbReference type="GO" id="GO:0008506">
    <property type="term" value="F:sucrose:proton symporter activity"/>
    <property type="evidence" value="ECO:0007669"/>
    <property type="project" value="TreeGrafter"/>
</dbReference>
<dbReference type="PANTHER" id="PTHR19432:SF64">
    <property type="entry name" value="SUCROSE TRANSPORT PROTEIN SUT1"/>
    <property type="match status" value="1"/>
</dbReference>
<keyword evidence="10" id="KW-1185">Reference proteome</keyword>
<dbReference type="EMBL" id="CP136896">
    <property type="protein sequence ID" value="WOL13160.1"/>
    <property type="molecule type" value="Genomic_DNA"/>
</dbReference>
<evidence type="ECO:0000256" key="5">
    <source>
        <dbReference type="ARBA" id="ARBA00022847"/>
    </source>
</evidence>
<comment type="subcellular location">
    <subcellularLocation>
        <location evidence="1">Membrane</location>
        <topology evidence="1">Multi-pass membrane protein</topology>
    </subcellularLocation>
</comment>
<feature type="transmembrane region" description="Helical" evidence="8">
    <location>
        <begin position="109"/>
        <end position="130"/>
    </location>
</feature>
<keyword evidence="3" id="KW-0762">Sugar transport</keyword>
<organism evidence="9 10">
    <name type="scientific">Canna indica</name>
    <name type="common">Indian-shot</name>
    <dbReference type="NCBI Taxonomy" id="4628"/>
    <lineage>
        <taxon>Eukaryota</taxon>
        <taxon>Viridiplantae</taxon>
        <taxon>Streptophyta</taxon>
        <taxon>Embryophyta</taxon>
        <taxon>Tracheophyta</taxon>
        <taxon>Spermatophyta</taxon>
        <taxon>Magnoliopsida</taxon>
        <taxon>Liliopsida</taxon>
        <taxon>Zingiberales</taxon>
        <taxon>Cannaceae</taxon>
        <taxon>Canna</taxon>
    </lineage>
</organism>
<evidence type="ECO:0000256" key="1">
    <source>
        <dbReference type="ARBA" id="ARBA00004141"/>
    </source>
</evidence>
<keyword evidence="4 8" id="KW-0812">Transmembrane</keyword>
<name>A0AAQ3KRU1_9LILI</name>
<evidence type="ECO:0000313" key="9">
    <source>
        <dbReference type="EMBL" id="WOL13160.1"/>
    </source>
</evidence>
<dbReference type="Proteomes" id="UP001327560">
    <property type="component" value="Chromosome 7"/>
</dbReference>
<evidence type="ECO:0000256" key="3">
    <source>
        <dbReference type="ARBA" id="ARBA00022597"/>
    </source>
</evidence>
<feature type="transmembrane region" description="Helical" evidence="8">
    <location>
        <begin position="68"/>
        <end position="89"/>
    </location>
</feature>
<protein>
    <submittedName>
        <fullName evidence="9">Sucrose transporter protein</fullName>
    </submittedName>
</protein>
<dbReference type="AlphaFoldDB" id="A0AAQ3KRU1"/>
<reference evidence="9 10" key="1">
    <citation type="submission" date="2023-10" db="EMBL/GenBank/DDBJ databases">
        <title>Chromosome-scale genome assembly provides insights into flower coloration mechanisms of Canna indica.</title>
        <authorList>
            <person name="Li C."/>
        </authorList>
    </citation>
    <scope>NUCLEOTIDE SEQUENCE [LARGE SCALE GENOMIC DNA]</scope>
    <source>
        <tissue evidence="9">Flower</tissue>
    </source>
</reference>
<gene>
    <name evidence="9" type="ORF">Cni_G21929</name>
</gene>
<keyword evidence="5" id="KW-0769">Symport</keyword>
<keyword evidence="7 8" id="KW-0472">Membrane</keyword>
<dbReference type="GO" id="GO:0016020">
    <property type="term" value="C:membrane"/>
    <property type="evidence" value="ECO:0007669"/>
    <property type="project" value="UniProtKB-SubCell"/>
</dbReference>
<evidence type="ECO:0000313" key="10">
    <source>
        <dbReference type="Proteomes" id="UP001327560"/>
    </source>
</evidence>
<evidence type="ECO:0000256" key="4">
    <source>
        <dbReference type="ARBA" id="ARBA00022692"/>
    </source>
</evidence>
<dbReference type="PANTHER" id="PTHR19432">
    <property type="entry name" value="SUGAR TRANSPORTER"/>
    <property type="match status" value="1"/>
</dbReference>
<accession>A0AAQ3KRU1</accession>
<evidence type="ECO:0000256" key="2">
    <source>
        <dbReference type="ARBA" id="ARBA00022448"/>
    </source>
</evidence>
<keyword evidence="6 8" id="KW-1133">Transmembrane helix</keyword>
<keyword evidence="2" id="KW-0813">Transport</keyword>
<evidence type="ECO:0000256" key="7">
    <source>
        <dbReference type="ARBA" id="ARBA00023136"/>
    </source>
</evidence>
<evidence type="ECO:0000256" key="6">
    <source>
        <dbReference type="ARBA" id="ARBA00022989"/>
    </source>
</evidence>
<sequence>MKSCCETCADLKGAFFVAVAEKSITETLMEHKQSSLLTIGVFDRAHLIVFGIFSALVERLCQKLTSRVVWVTSNFFMSICTISIVIISVCSSIDFHGSNQQVITADGGVRVAALTLFSVLGIPYVVLYSVPFAVDAELALQGGGGQGACGSWRAIEFSFWEREYSGIWFGICRRFCLRHRRNFQAAKTLQAKLENKSNVKEEKVIKSALTMPISMSTMSIRRRKTIPPLRSPQPVRRQD</sequence>